<protein>
    <submittedName>
        <fullName evidence="1">Uncharacterized protein</fullName>
    </submittedName>
</protein>
<name>A0A0A9FT31_ARUDO</name>
<reference evidence="1" key="2">
    <citation type="journal article" date="2015" name="Data Brief">
        <title>Shoot transcriptome of the giant reed, Arundo donax.</title>
        <authorList>
            <person name="Barrero R.A."/>
            <person name="Guerrero F.D."/>
            <person name="Moolhuijzen P."/>
            <person name="Goolsby J.A."/>
            <person name="Tidwell J."/>
            <person name="Bellgard S.E."/>
            <person name="Bellgard M.I."/>
        </authorList>
    </citation>
    <scope>NUCLEOTIDE SEQUENCE</scope>
    <source>
        <tissue evidence="1">Shoot tissue taken approximately 20 cm above the soil surface</tissue>
    </source>
</reference>
<evidence type="ECO:0000313" key="1">
    <source>
        <dbReference type="EMBL" id="JAE11463.1"/>
    </source>
</evidence>
<dbReference type="AlphaFoldDB" id="A0A0A9FT31"/>
<sequence length="25" mass="2935">MEILGQKFGLMFCMVLILKAIHVWL</sequence>
<reference evidence="1" key="1">
    <citation type="submission" date="2014-09" db="EMBL/GenBank/DDBJ databases">
        <authorList>
            <person name="Magalhaes I.L.F."/>
            <person name="Oliveira U."/>
            <person name="Santos F.R."/>
            <person name="Vidigal T.H.D.A."/>
            <person name="Brescovit A.D."/>
            <person name="Santos A.J."/>
        </authorList>
    </citation>
    <scope>NUCLEOTIDE SEQUENCE</scope>
    <source>
        <tissue evidence="1">Shoot tissue taken approximately 20 cm above the soil surface</tissue>
    </source>
</reference>
<organism evidence="1">
    <name type="scientific">Arundo donax</name>
    <name type="common">Giant reed</name>
    <name type="synonym">Donax arundinaceus</name>
    <dbReference type="NCBI Taxonomy" id="35708"/>
    <lineage>
        <taxon>Eukaryota</taxon>
        <taxon>Viridiplantae</taxon>
        <taxon>Streptophyta</taxon>
        <taxon>Embryophyta</taxon>
        <taxon>Tracheophyta</taxon>
        <taxon>Spermatophyta</taxon>
        <taxon>Magnoliopsida</taxon>
        <taxon>Liliopsida</taxon>
        <taxon>Poales</taxon>
        <taxon>Poaceae</taxon>
        <taxon>PACMAD clade</taxon>
        <taxon>Arundinoideae</taxon>
        <taxon>Arundineae</taxon>
        <taxon>Arundo</taxon>
    </lineage>
</organism>
<accession>A0A0A9FT31</accession>
<proteinExistence type="predicted"/>
<dbReference type="EMBL" id="GBRH01186433">
    <property type="protein sequence ID" value="JAE11463.1"/>
    <property type="molecule type" value="Transcribed_RNA"/>
</dbReference>